<name>A0A8T0QV39_PANVG</name>
<feature type="region of interest" description="Disordered" evidence="1">
    <location>
        <begin position="1"/>
        <end position="52"/>
    </location>
</feature>
<evidence type="ECO:0000256" key="1">
    <source>
        <dbReference type="SAM" id="MobiDB-lite"/>
    </source>
</evidence>
<reference evidence="2" key="1">
    <citation type="submission" date="2020-05" db="EMBL/GenBank/DDBJ databases">
        <title>WGS assembly of Panicum virgatum.</title>
        <authorList>
            <person name="Lovell J.T."/>
            <person name="Jenkins J."/>
            <person name="Shu S."/>
            <person name="Juenger T.E."/>
            <person name="Schmutz J."/>
        </authorList>
    </citation>
    <scope>NUCLEOTIDE SEQUENCE</scope>
    <source>
        <strain evidence="2">AP13</strain>
    </source>
</reference>
<dbReference type="Proteomes" id="UP000823388">
    <property type="component" value="Chromosome 6N"/>
</dbReference>
<accession>A0A8T0QV39</accession>
<keyword evidence="3" id="KW-1185">Reference proteome</keyword>
<evidence type="ECO:0000313" key="2">
    <source>
        <dbReference type="EMBL" id="KAG2577016.1"/>
    </source>
</evidence>
<comment type="caution">
    <text evidence="2">The sequence shown here is derived from an EMBL/GenBank/DDBJ whole genome shotgun (WGS) entry which is preliminary data.</text>
</comment>
<gene>
    <name evidence="2" type="ORF">PVAP13_6NG075200</name>
</gene>
<proteinExistence type="predicted"/>
<feature type="compositionally biased region" description="Low complexity" evidence="1">
    <location>
        <begin position="28"/>
        <end position="38"/>
    </location>
</feature>
<evidence type="ECO:0000313" key="3">
    <source>
        <dbReference type="Proteomes" id="UP000823388"/>
    </source>
</evidence>
<protein>
    <submittedName>
        <fullName evidence="2">Uncharacterized protein</fullName>
    </submittedName>
</protein>
<organism evidence="2 3">
    <name type="scientific">Panicum virgatum</name>
    <name type="common">Blackwell switchgrass</name>
    <dbReference type="NCBI Taxonomy" id="38727"/>
    <lineage>
        <taxon>Eukaryota</taxon>
        <taxon>Viridiplantae</taxon>
        <taxon>Streptophyta</taxon>
        <taxon>Embryophyta</taxon>
        <taxon>Tracheophyta</taxon>
        <taxon>Spermatophyta</taxon>
        <taxon>Magnoliopsida</taxon>
        <taxon>Liliopsida</taxon>
        <taxon>Poales</taxon>
        <taxon>Poaceae</taxon>
        <taxon>PACMAD clade</taxon>
        <taxon>Panicoideae</taxon>
        <taxon>Panicodae</taxon>
        <taxon>Paniceae</taxon>
        <taxon>Panicinae</taxon>
        <taxon>Panicum</taxon>
        <taxon>Panicum sect. Hiantes</taxon>
    </lineage>
</organism>
<dbReference type="EMBL" id="CM029048">
    <property type="protein sequence ID" value="KAG2577016.1"/>
    <property type="molecule type" value="Genomic_DNA"/>
</dbReference>
<feature type="region of interest" description="Disordered" evidence="1">
    <location>
        <begin position="65"/>
        <end position="101"/>
    </location>
</feature>
<sequence>MADEFSRPKGRKTVPREGDRRSRGGTGATARGGECTARVQKRRHGKRTSVAPHGRWLRWRLLISPDEAGSRATRSPQNGRSPLDARRNGCPAGAWRHRRIA</sequence>
<dbReference type="AlphaFoldDB" id="A0A8T0QV39"/>